<name>A0ACB6R2X7_9PLEO</name>
<protein>
    <submittedName>
        <fullName evidence="1">Salicylate synthase</fullName>
    </submittedName>
</protein>
<reference evidence="1" key="1">
    <citation type="journal article" date="2020" name="Stud. Mycol.">
        <title>101 Dothideomycetes genomes: a test case for predicting lifestyles and emergence of pathogens.</title>
        <authorList>
            <person name="Haridas S."/>
            <person name="Albert R."/>
            <person name="Binder M."/>
            <person name="Bloem J."/>
            <person name="Labutti K."/>
            <person name="Salamov A."/>
            <person name="Andreopoulos B."/>
            <person name="Baker S."/>
            <person name="Barry K."/>
            <person name="Bills G."/>
            <person name="Bluhm B."/>
            <person name="Cannon C."/>
            <person name="Castanera R."/>
            <person name="Culley D."/>
            <person name="Daum C."/>
            <person name="Ezra D."/>
            <person name="Gonzalez J."/>
            <person name="Henrissat B."/>
            <person name="Kuo A."/>
            <person name="Liang C."/>
            <person name="Lipzen A."/>
            <person name="Lutzoni F."/>
            <person name="Magnuson J."/>
            <person name="Mondo S."/>
            <person name="Nolan M."/>
            <person name="Ohm R."/>
            <person name="Pangilinan J."/>
            <person name="Park H.-J."/>
            <person name="Ramirez L."/>
            <person name="Alfaro M."/>
            <person name="Sun H."/>
            <person name="Tritt A."/>
            <person name="Yoshinaga Y."/>
            <person name="Zwiers L.-H."/>
            <person name="Turgeon B."/>
            <person name="Goodwin S."/>
            <person name="Spatafora J."/>
            <person name="Crous P."/>
            <person name="Grigoriev I."/>
        </authorList>
    </citation>
    <scope>NUCLEOTIDE SEQUENCE</scope>
    <source>
        <strain evidence="1">ATCC 200398</strain>
    </source>
</reference>
<comment type="caution">
    <text evidence="1">The sequence shown here is derived from an EMBL/GenBank/DDBJ whole genome shotgun (WGS) entry which is preliminary data.</text>
</comment>
<evidence type="ECO:0000313" key="1">
    <source>
        <dbReference type="EMBL" id="KAF2472685.1"/>
    </source>
</evidence>
<gene>
    <name evidence="1" type="ORF">BDR25DRAFT_365814</name>
</gene>
<keyword evidence="2" id="KW-1185">Reference proteome</keyword>
<evidence type="ECO:0000313" key="2">
    <source>
        <dbReference type="Proteomes" id="UP000799755"/>
    </source>
</evidence>
<organism evidence="1 2">
    <name type="scientific">Lindgomyces ingoldianus</name>
    <dbReference type="NCBI Taxonomy" id="673940"/>
    <lineage>
        <taxon>Eukaryota</taxon>
        <taxon>Fungi</taxon>
        <taxon>Dikarya</taxon>
        <taxon>Ascomycota</taxon>
        <taxon>Pezizomycotina</taxon>
        <taxon>Dothideomycetes</taxon>
        <taxon>Pleosporomycetidae</taxon>
        <taxon>Pleosporales</taxon>
        <taxon>Lindgomycetaceae</taxon>
        <taxon>Lindgomyces</taxon>
    </lineage>
</organism>
<sequence>MCTMAVSPDDSCTIPLNISPDACLEAVAKILVAHAGQAVYAYERESIWHVGVDSKAFFTIDPHGETATIETDAARSSTKITGDIKKVIAAFTCRYAQDGGMIFGQIGFNYSAYINGVKFEPGSWPLVSLFVPRLQVRVQKGAVSLRNWTEKDLQVIKTALSHSVPIFYKYGRPDESTNGEPYRDVVQQVLSEIGRGLYQKVIASRAIDLLYKVDMVGTLVCGRRANTPRRAFLVDHHGFSATGFSPELVMSFQDGKVTTEPLAGTRANVGTEKERSRLQNDLLNDPKEVMEHIISVQEAMREMNQFCADGTVAVADLMSVKQRGKVQHLASTVTGTLCPSKGVWDAFHVLFPAITATGIPKMKAIEAIHRLETRPRELYSGAVLLFEGSKSVEASLVLRSVFQDSERSWLQAGAGIIALSTPDRELTETCEKLRSVAPFVMSIREEAR</sequence>
<accession>A0ACB6R2X7</accession>
<dbReference type="Proteomes" id="UP000799755">
    <property type="component" value="Unassembled WGS sequence"/>
</dbReference>
<proteinExistence type="predicted"/>
<dbReference type="EMBL" id="MU003501">
    <property type="protein sequence ID" value="KAF2472685.1"/>
    <property type="molecule type" value="Genomic_DNA"/>
</dbReference>